<evidence type="ECO:0000256" key="5">
    <source>
        <dbReference type="ARBA" id="ARBA00023002"/>
    </source>
</evidence>
<dbReference type="NCBIfam" id="TIGR03037">
    <property type="entry name" value="anthran_nbaC"/>
    <property type="match status" value="1"/>
</dbReference>
<feature type="binding site" evidence="7">
    <location>
        <position position="128"/>
    </location>
    <ligand>
        <name>Fe cation</name>
        <dbReference type="ChEBI" id="CHEBI:24875"/>
        <label>2</label>
    </ligand>
</feature>
<keyword evidence="3 7" id="KW-0479">Metal-binding</keyword>
<keyword evidence="10" id="KW-1185">Reference proteome</keyword>
<sequence length="177" mass="20639">MSTLVRPLNFKKWIDENRHLLKPPVGNKQVWENGEYIVMVVGGPNNRKDYHYNETPEFFYQVEGDMILKIIDDKGEMIDVEINEGDIYLLPAKVPHSPQRKENTVGLVIEYPRSRRMLDALEWYCEDCGNQLYREEFSLDNIETDMPVIFDNYYSDVEKCTCDSCGTVMEAPKKVSS</sequence>
<dbReference type="UniPathway" id="UPA00253">
    <property type="reaction ID" value="UER00330"/>
</dbReference>
<dbReference type="CDD" id="cd06123">
    <property type="entry name" value="cupin_HAO"/>
    <property type="match status" value="1"/>
</dbReference>
<evidence type="ECO:0000256" key="3">
    <source>
        <dbReference type="ARBA" id="ARBA00022723"/>
    </source>
</evidence>
<dbReference type="Proteomes" id="UP000239522">
    <property type="component" value="Unassembled WGS sequence"/>
</dbReference>
<feature type="binding site" evidence="7">
    <location>
        <position position="165"/>
    </location>
    <ligand>
        <name>Fe cation</name>
        <dbReference type="ChEBI" id="CHEBI:24875"/>
        <label>2</label>
    </ligand>
</feature>
<dbReference type="GO" id="GO:0008198">
    <property type="term" value="F:ferrous iron binding"/>
    <property type="evidence" value="ECO:0007669"/>
    <property type="project" value="UniProtKB-UniRule"/>
</dbReference>
<dbReference type="SUPFAM" id="SSF51182">
    <property type="entry name" value="RmlC-like cupins"/>
    <property type="match status" value="1"/>
</dbReference>
<evidence type="ECO:0000256" key="4">
    <source>
        <dbReference type="ARBA" id="ARBA00022964"/>
    </source>
</evidence>
<keyword evidence="2 7" id="KW-0662">Pyridine nucleotide biosynthesis</keyword>
<comment type="function">
    <text evidence="1 7">Catalyzes the oxidative ring opening of 3-hydroxyanthranilate to 2-amino-3-carboxymuconate semialdehyde, which spontaneously cyclizes to quinolinate.</text>
</comment>
<feature type="binding site" evidence="7">
    <location>
        <position position="110"/>
    </location>
    <ligand>
        <name>substrate</name>
    </ligand>
</feature>
<reference evidence="8" key="2">
    <citation type="submission" date="2003-10" db="EMBL/GenBank/DDBJ databases">
        <title>NAD Biosynthesis: identification of the tryptophan to quinolinate pathway in bacteria.</title>
        <authorList>
            <person name="Kurnasov O."/>
            <person name="Goral V."/>
            <person name="Colabroy K."/>
            <person name="Gerdes S."/>
            <person name="Anantha S."/>
            <person name="Osterman A."/>
            <person name="Begley T.P."/>
        </authorList>
    </citation>
    <scope>NUCLEOTIDE SEQUENCE</scope>
</reference>
<dbReference type="PANTHER" id="PTHR15497">
    <property type="entry name" value="3-HYDROXYANTHRANILATE 3,4-DIOXYGENASE"/>
    <property type="match status" value="1"/>
</dbReference>
<dbReference type="RefSeq" id="WP_104808493.1">
    <property type="nucleotide sequence ID" value="NZ_MQUA01000013.1"/>
</dbReference>
<evidence type="ECO:0000256" key="6">
    <source>
        <dbReference type="ARBA" id="ARBA00023004"/>
    </source>
</evidence>
<dbReference type="NCBIfam" id="NF009763">
    <property type="entry name" value="PRK13264.1"/>
    <property type="match status" value="1"/>
</dbReference>
<dbReference type="EMBL" id="MQUA01000013">
    <property type="protein sequence ID" value="PQB06238.1"/>
    <property type="molecule type" value="Genomic_DNA"/>
</dbReference>
<gene>
    <name evidence="7" type="primary">nbaC</name>
    <name evidence="9" type="ORF">BST83_02850</name>
</gene>
<dbReference type="EMBL" id="AY308033">
    <property type="protein sequence ID" value="AAQ86997.1"/>
    <property type="molecule type" value="Genomic_DNA"/>
</dbReference>
<feature type="binding site" evidence="7">
    <location>
        <position position="125"/>
    </location>
    <ligand>
        <name>Fe cation</name>
        <dbReference type="ChEBI" id="CHEBI:24875"/>
        <label>2</label>
    </ligand>
</feature>
<evidence type="ECO:0000313" key="10">
    <source>
        <dbReference type="Proteomes" id="UP000239522"/>
    </source>
</evidence>
<feature type="binding site" evidence="7">
    <location>
        <position position="51"/>
    </location>
    <ligand>
        <name>Fe cation</name>
        <dbReference type="ChEBI" id="CHEBI:24875"/>
        <label>1</label>
        <note>catalytic</note>
    </ligand>
</feature>
<evidence type="ECO:0000256" key="7">
    <source>
        <dbReference type="HAMAP-Rule" id="MF_00825"/>
    </source>
</evidence>
<feature type="binding site" evidence="7">
    <location>
        <position position="96"/>
    </location>
    <ligand>
        <name>Fe cation</name>
        <dbReference type="ChEBI" id="CHEBI:24875"/>
        <label>1</label>
        <note>catalytic</note>
    </ligand>
</feature>
<keyword evidence="4 7" id="KW-0223">Dioxygenase</keyword>
<dbReference type="InterPro" id="IPR014710">
    <property type="entry name" value="RmlC-like_jellyroll"/>
</dbReference>
<feature type="binding site" evidence="7">
    <location>
        <position position="57"/>
    </location>
    <ligand>
        <name>Fe cation</name>
        <dbReference type="ChEBI" id="CHEBI:24875"/>
        <label>1</label>
        <note>catalytic</note>
    </ligand>
</feature>
<reference evidence="9 10" key="3">
    <citation type="submission" date="2016-11" db="EMBL/GenBank/DDBJ databases">
        <title>Trade-off between light-utilization and light-protection in marine flavobacteria.</title>
        <authorList>
            <person name="Kumagai Y."/>
        </authorList>
    </citation>
    <scope>NUCLEOTIDE SEQUENCE [LARGE SCALE GENOMIC DNA]</scope>
    <source>
        <strain evidence="9 10">ATCC 700397</strain>
    </source>
</reference>
<reference evidence="8" key="1">
    <citation type="submission" date="2003-05" db="EMBL/GenBank/DDBJ databases">
        <authorList>
            <consortium name="Sequencing and Annotation Team"/>
            <consortium name="Integrated Genomics"/>
            <consortium name="Inc."/>
        </authorList>
    </citation>
    <scope>NUCLEOTIDE SEQUENCE</scope>
</reference>
<evidence type="ECO:0000256" key="2">
    <source>
        <dbReference type="ARBA" id="ARBA00022642"/>
    </source>
</evidence>
<evidence type="ECO:0000313" key="8">
    <source>
        <dbReference type="EMBL" id="AAQ86997.1"/>
    </source>
</evidence>
<protein>
    <recommendedName>
        <fullName evidence="7">3-hydroxyanthranilate 3,4-dioxygenase</fullName>
        <ecNumber evidence="7">1.13.11.6</ecNumber>
    </recommendedName>
    <alternativeName>
        <fullName evidence="7">3-hydroxyanthranilate oxygenase</fullName>
        <shortName evidence="7">3-HAO</shortName>
    </alternativeName>
    <alternativeName>
        <fullName evidence="7">3-hydroxyanthranilic acid dioxygenase</fullName>
        <shortName evidence="7">HAD</shortName>
    </alternativeName>
</protein>
<dbReference type="GO" id="GO:0019805">
    <property type="term" value="P:quinolinate biosynthetic process"/>
    <property type="evidence" value="ECO:0007669"/>
    <property type="project" value="UniProtKB-UniRule"/>
</dbReference>
<dbReference type="Pfam" id="PF06052">
    <property type="entry name" value="3-HAO"/>
    <property type="match status" value="1"/>
</dbReference>
<keyword evidence="5 7" id="KW-0560">Oxidoreductase</keyword>
<dbReference type="Gene3D" id="2.60.120.10">
    <property type="entry name" value="Jelly Rolls"/>
    <property type="match status" value="1"/>
</dbReference>
<evidence type="ECO:0000313" key="9">
    <source>
        <dbReference type="EMBL" id="PQB06238.1"/>
    </source>
</evidence>
<organism evidence="8">
    <name type="scientific">Polaribacter filamentus</name>
    <dbReference type="NCBI Taxonomy" id="53483"/>
    <lineage>
        <taxon>Bacteria</taxon>
        <taxon>Pseudomonadati</taxon>
        <taxon>Bacteroidota</taxon>
        <taxon>Flavobacteriia</taxon>
        <taxon>Flavobacteriales</taxon>
        <taxon>Flavobacteriaceae</taxon>
    </lineage>
</organism>
<evidence type="ECO:0000256" key="1">
    <source>
        <dbReference type="ARBA" id="ARBA00002752"/>
    </source>
</evidence>
<dbReference type="GO" id="GO:0009435">
    <property type="term" value="P:NAD+ biosynthetic process"/>
    <property type="evidence" value="ECO:0007669"/>
    <property type="project" value="UniProtKB-UniPathway"/>
</dbReference>
<dbReference type="EC" id="1.13.11.6" evidence="7"/>
<dbReference type="GO" id="GO:0000334">
    <property type="term" value="F:3-hydroxyanthranilate 3,4-dioxygenase activity"/>
    <property type="evidence" value="ECO:0007669"/>
    <property type="project" value="UniProtKB-UniRule"/>
</dbReference>
<comment type="cofactor">
    <cofactor evidence="7">
        <name>Fe(2+)</name>
        <dbReference type="ChEBI" id="CHEBI:29033"/>
    </cofactor>
    <text evidence="7">Binds 2 Fe(2+) ions per subunit.</text>
</comment>
<dbReference type="OrthoDB" id="5002379at2"/>
<feature type="binding site" evidence="7">
    <location>
        <position position="162"/>
    </location>
    <ligand>
        <name>Fe cation</name>
        <dbReference type="ChEBI" id="CHEBI:24875"/>
        <label>2</label>
    </ligand>
</feature>
<keyword evidence="6 7" id="KW-0408">Iron</keyword>
<dbReference type="HAMAP" id="MF_00825">
    <property type="entry name" value="3_HAO"/>
    <property type="match status" value="1"/>
</dbReference>
<comment type="catalytic activity">
    <reaction evidence="7">
        <text>3-hydroxyanthranilate + O2 = (2Z,4Z)-2-amino-3-carboxymuconate 6-semialdehyde</text>
        <dbReference type="Rhea" id="RHEA:17953"/>
        <dbReference type="ChEBI" id="CHEBI:15379"/>
        <dbReference type="ChEBI" id="CHEBI:36559"/>
        <dbReference type="ChEBI" id="CHEBI:77612"/>
        <dbReference type="EC" id="1.13.11.6"/>
    </reaction>
</comment>
<name>Q6W751_9FLAO</name>
<dbReference type="InterPro" id="IPR011051">
    <property type="entry name" value="RmlC_Cupin_sf"/>
</dbReference>
<dbReference type="GO" id="GO:0043420">
    <property type="term" value="P:anthranilate metabolic process"/>
    <property type="evidence" value="ECO:0007669"/>
    <property type="project" value="UniProtKB-UniRule"/>
</dbReference>
<dbReference type="PANTHER" id="PTHR15497:SF1">
    <property type="entry name" value="3-HYDROXYANTHRANILATE 3,4-DIOXYGENASE"/>
    <property type="match status" value="1"/>
</dbReference>
<feature type="binding site" evidence="7">
    <location>
        <position position="100"/>
    </location>
    <ligand>
        <name>substrate</name>
    </ligand>
</feature>
<comment type="pathway">
    <text evidence="7">Cofactor biosynthesis; NAD(+) biosynthesis; quinolinate from L-kynurenine: step 3/3.</text>
</comment>
<dbReference type="InterPro" id="IPR010329">
    <property type="entry name" value="3hydroanth_dOase"/>
</dbReference>
<comment type="similarity">
    <text evidence="7">Belongs to the 3-HAO family.</text>
</comment>
<dbReference type="GO" id="GO:0006569">
    <property type="term" value="P:L-tryptophan catabolic process"/>
    <property type="evidence" value="ECO:0007669"/>
    <property type="project" value="UniProtKB-UniRule"/>
</dbReference>
<accession>Q6W751</accession>
<proteinExistence type="inferred from homology"/>
<feature type="binding site" evidence="7">
    <location>
        <position position="47"/>
    </location>
    <ligand>
        <name>O2</name>
        <dbReference type="ChEBI" id="CHEBI:15379"/>
    </ligand>
</feature>
<dbReference type="AlphaFoldDB" id="Q6W751"/>
<feature type="binding site" evidence="7">
    <location>
        <position position="57"/>
    </location>
    <ligand>
        <name>substrate</name>
    </ligand>
</feature>